<dbReference type="PANTHER" id="PTHR12589:SF7">
    <property type="entry name" value="6-PYRUVOYL TETRAHYDROBIOPTERIN SYNTHASE"/>
    <property type="match status" value="1"/>
</dbReference>
<dbReference type="Pfam" id="PF01242">
    <property type="entry name" value="PTPS"/>
    <property type="match status" value="1"/>
</dbReference>
<keyword evidence="8" id="KW-0456">Lyase</keyword>
<protein>
    <recommendedName>
        <fullName evidence="5">6-carboxy-5,6,7,8-tetrahydropterin synthase</fullName>
        <ecNumber evidence="4">4.1.2.50</ecNumber>
    </recommendedName>
    <alternativeName>
        <fullName evidence="9">Queuosine biosynthesis protein QueD</fullName>
    </alternativeName>
</protein>
<evidence type="ECO:0000256" key="6">
    <source>
        <dbReference type="ARBA" id="ARBA00022723"/>
    </source>
</evidence>
<evidence type="ECO:0000256" key="2">
    <source>
        <dbReference type="ARBA" id="ARBA00005061"/>
    </source>
</evidence>
<comment type="catalytic activity">
    <reaction evidence="10">
        <text>7,8-dihydroneopterin 3'-triphosphate + H2O = 6-carboxy-5,6,7,8-tetrahydropterin + triphosphate + acetaldehyde + 2 H(+)</text>
        <dbReference type="Rhea" id="RHEA:27966"/>
        <dbReference type="ChEBI" id="CHEBI:15343"/>
        <dbReference type="ChEBI" id="CHEBI:15377"/>
        <dbReference type="ChEBI" id="CHEBI:15378"/>
        <dbReference type="ChEBI" id="CHEBI:18036"/>
        <dbReference type="ChEBI" id="CHEBI:58462"/>
        <dbReference type="ChEBI" id="CHEBI:61032"/>
        <dbReference type="EC" id="4.1.2.50"/>
    </reaction>
</comment>
<name>D1CA69_SPHTD</name>
<dbReference type="eggNOG" id="COG0720">
    <property type="taxonomic scope" value="Bacteria"/>
</dbReference>
<dbReference type="InterPro" id="IPR038418">
    <property type="entry name" value="6-PTP_synth/QueD_sf"/>
</dbReference>
<evidence type="ECO:0000256" key="9">
    <source>
        <dbReference type="ARBA" id="ARBA00031449"/>
    </source>
</evidence>
<evidence type="ECO:0000256" key="4">
    <source>
        <dbReference type="ARBA" id="ARBA00012982"/>
    </source>
</evidence>
<dbReference type="EC" id="4.1.2.50" evidence="4"/>
<accession>D1CA69</accession>
<evidence type="ECO:0000256" key="5">
    <source>
        <dbReference type="ARBA" id="ARBA00018141"/>
    </source>
</evidence>
<dbReference type="FunCoup" id="D1CA69">
    <property type="interactions" value="158"/>
</dbReference>
<evidence type="ECO:0000313" key="11">
    <source>
        <dbReference type="EMBL" id="ACZ40712.1"/>
    </source>
</evidence>
<dbReference type="EMBL" id="CP001824">
    <property type="protein sequence ID" value="ACZ40712.1"/>
    <property type="molecule type" value="Genomic_DNA"/>
</dbReference>
<sequence length="125" mass="13976">MFAIGVVAQFEAAHRLRGDFGPASRLHGHTYRVEVEVAGPQLNDDGTLFDLGLLKAWVDEAVGELNYQNLDVLPAFAQRNSTAEEVARFLRETLAPRLHGKGLRMLTVRVWESPQAYAACQWELL</sequence>
<gene>
    <name evidence="11" type="ordered locus">Sthe_3312</name>
</gene>
<comment type="cofactor">
    <cofactor evidence="1">
        <name>Zn(2+)</name>
        <dbReference type="ChEBI" id="CHEBI:29105"/>
    </cofactor>
</comment>
<dbReference type="InterPro" id="IPR007115">
    <property type="entry name" value="6-PTP_synth/QueD"/>
</dbReference>
<dbReference type="GO" id="GO:0046872">
    <property type="term" value="F:metal ion binding"/>
    <property type="evidence" value="ECO:0007669"/>
    <property type="project" value="UniProtKB-KW"/>
</dbReference>
<organism evidence="11 12">
    <name type="scientific">Sphaerobacter thermophilus (strain ATCC 49802 / DSM 20745 / KCCM 41009 / NCIMB 13125 / S 6022)</name>
    <dbReference type="NCBI Taxonomy" id="479434"/>
    <lineage>
        <taxon>Bacteria</taxon>
        <taxon>Pseudomonadati</taxon>
        <taxon>Thermomicrobiota</taxon>
        <taxon>Thermomicrobia</taxon>
        <taxon>Sphaerobacterales</taxon>
        <taxon>Sphaerobacterineae</taxon>
        <taxon>Sphaerobacteraceae</taxon>
        <taxon>Sphaerobacter</taxon>
    </lineage>
</organism>
<dbReference type="PANTHER" id="PTHR12589">
    <property type="entry name" value="PYRUVOYL TETRAHYDROBIOPTERIN SYNTHASE"/>
    <property type="match status" value="1"/>
</dbReference>
<evidence type="ECO:0000256" key="10">
    <source>
        <dbReference type="ARBA" id="ARBA00048807"/>
    </source>
</evidence>
<reference evidence="12" key="1">
    <citation type="submission" date="2009-11" db="EMBL/GenBank/DDBJ databases">
        <title>The complete chromosome 2 of Sphaerobacter thermophilus DSM 20745.</title>
        <authorList>
            <person name="Lucas S."/>
            <person name="Copeland A."/>
            <person name="Lapidus A."/>
            <person name="Glavina del Rio T."/>
            <person name="Dalin E."/>
            <person name="Tice H."/>
            <person name="Bruce D."/>
            <person name="Goodwin L."/>
            <person name="Pitluck S."/>
            <person name="Kyrpides N."/>
            <person name="Mavromatis K."/>
            <person name="Ivanova N."/>
            <person name="Mikhailova N."/>
            <person name="LaButti K.M."/>
            <person name="Clum A."/>
            <person name="Sun H.I."/>
            <person name="Brettin T."/>
            <person name="Detter J.C."/>
            <person name="Han C."/>
            <person name="Larimer F."/>
            <person name="Land M."/>
            <person name="Hauser L."/>
            <person name="Markowitz V."/>
            <person name="Cheng J.F."/>
            <person name="Hugenholtz P."/>
            <person name="Woyke T."/>
            <person name="Wu D."/>
            <person name="Steenblock K."/>
            <person name="Schneider S."/>
            <person name="Pukall R."/>
            <person name="Goeker M."/>
            <person name="Klenk H.P."/>
            <person name="Eisen J.A."/>
        </authorList>
    </citation>
    <scope>NUCLEOTIDE SEQUENCE [LARGE SCALE GENOMIC DNA]</scope>
    <source>
        <strain evidence="12">ATCC 49802 / DSM 20745 / S 6022</strain>
    </source>
</reference>
<keyword evidence="7" id="KW-0862">Zinc</keyword>
<evidence type="ECO:0000313" key="12">
    <source>
        <dbReference type="Proteomes" id="UP000002027"/>
    </source>
</evidence>
<dbReference type="SUPFAM" id="SSF55620">
    <property type="entry name" value="Tetrahydrobiopterin biosynthesis enzymes-like"/>
    <property type="match status" value="1"/>
</dbReference>
<dbReference type="STRING" id="479434.Sthe_3312"/>
<dbReference type="RefSeq" id="WP_012873747.1">
    <property type="nucleotide sequence ID" value="NC_013524.1"/>
</dbReference>
<evidence type="ECO:0000256" key="7">
    <source>
        <dbReference type="ARBA" id="ARBA00022833"/>
    </source>
</evidence>
<evidence type="ECO:0000256" key="3">
    <source>
        <dbReference type="ARBA" id="ARBA00008900"/>
    </source>
</evidence>
<proteinExistence type="inferred from homology"/>
<dbReference type="OrthoDB" id="9804698at2"/>
<dbReference type="KEGG" id="sti:Sthe_3312"/>
<comment type="similarity">
    <text evidence="3">Belongs to the PTPS family. QueD subfamily.</text>
</comment>
<evidence type="ECO:0000256" key="1">
    <source>
        <dbReference type="ARBA" id="ARBA00001947"/>
    </source>
</evidence>
<reference evidence="11 12" key="2">
    <citation type="journal article" date="2010" name="Stand. Genomic Sci.">
        <title>Complete genome sequence of Desulfohalobium retbaense type strain (HR(100)).</title>
        <authorList>
            <person name="Spring S."/>
            <person name="Nolan M."/>
            <person name="Lapidus A."/>
            <person name="Glavina Del Rio T."/>
            <person name="Copeland A."/>
            <person name="Tice H."/>
            <person name="Cheng J.F."/>
            <person name="Lucas S."/>
            <person name="Land M."/>
            <person name="Chen F."/>
            <person name="Bruce D."/>
            <person name="Goodwin L."/>
            <person name="Pitluck S."/>
            <person name="Ivanova N."/>
            <person name="Mavromatis K."/>
            <person name="Mikhailova N."/>
            <person name="Pati A."/>
            <person name="Chen A."/>
            <person name="Palaniappan K."/>
            <person name="Hauser L."/>
            <person name="Chang Y.J."/>
            <person name="Jeffries C.D."/>
            <person name="Munk C."/>
            <person name="Kiss H."/>
            <person name="Chain P."/>
            <person name="Han C."/>
            <person name="Brettin T."/>
            <person name="Detter J.C."/>
            <person name="Schuler E."/>
            <person name="Goker M."/>
            <person name="Rohde M."/>
            <person name="Bristow J."/>
            <person name="Eisen J.A."/>
            <person name="Markowitz V."/>
            <person name="Hugenholtz P."/>
            <person name="Kyrpides N.C."/>
            <person name="Klenk H.P."/>
        </authorList>
    </citation>
    <scope>NUCLEOTIDE SEQUENCE [LARGE SCALE GENOMIC DNA]</scope>
    <source>
        <strain evidence="12">ATCC 49802 / DSM 20745 / S 6022</strain>
    </source>
</reference>
<dbReference type="Proteomes" id="UP000002027">
    <property type="component" value="Chromosome 2"/>
</dbReference>
<comment type="pathway">
    <text evidence="2">Purine metabolism; 7-cyano-7-deazaguanine biosynthesis.</text>
</comment>
<dbReference type="InParanoid" id="D1CA69"/>
<dbReference type="HOGENOM" id="CLU_111016_6_3_0"/>
<keyword evidence="12" id="KW-1185">Reference proteome</keyword>
<dbReference type="UniPathway" id="UPA00391"/>
<evidence type="ECO:0000256" key="8">
    <source>
        <dbReference type="ARBA" id="ARBA00023239"/>
    </source>
</evidence>
<dbReference type="Gene3D" id="3.30.479.10">
    <property type="entry name" value="6-pyruvoyl tetrahydropterin synthase/QueD"/>
    <property type="match status" value="1"/>
</dbReference>
<dbReference type="GO" id="GO:0070497">
    <property type="term" value="F:6-carboxytetrahydropterin synthase activity"/>
    <property type="evidence" value="ECO:0007669"/>
    <property type="project" value="UniProtKB-EC"/>
</dbReference>
<dbReference type="AlphaFoldDB" id="D1CA69"/>
<keyword evidence="6" id="KW-0479">Metal-binding</keyword>